<accession>A0A6A4Z805</accession>
<protein>
    <submittedName>
        <fullName evidence="1">Uncharacterized protein</fullName>
    </submittedName>
</protein>
<gene>
    <name evidence="1" type="ORF">As57867_006810</name>
</gene>
<proteinExistence type="predicted"/>
<dbReference type="AlphaFoldDB" id="A0A6A4Z805"/>
<sequence>MHARVLPNVGDIPLTAVPKDASRSEGPWQLAGFAYLCVSLGLNIYYISFLASSVTNNYYWAGFNSTGTETFLGDLFNSKLPLTYAIPSPLGLNRSLATFKSYAGANTFIDGSPSAARAAMISIPLEQAVVALRKTSFDTNIALSPYCWVDLKRTFGLAISAARQHRCEQHDMDNAAVYFEIPVRNSDGLMLTASINATIFGPLESIPAGQQWVASIASLVGLSAQDEVQVWRHAGLARWTFQMHNAWQNGMKQTIQIVNALGLTYQVGIHTVPYIHQSYNSWTTVNAWIGLPNMLYTCAALGCSLVRGMPNSIDQMPFDWGSDIVTGPTSSPVATLVTQYVGPYGLLDIRFVAPPRQLLDVILVFQVQYLAALALDPSTQRVFVQGSEPAVDPIPPSWIGVEYYGGNPMCLYETPRPNIQPPFSFGDACSATVTHTVTLGRMSSLFAITSMDLTSTVMARSICSLCATTATQSKCQESLSVSMSIYQTLSTLDSLPSMSSALASQVSALNVTVIQFATTSNNATPILLVQQMIRPPEAWTFFGWITMYEWAVGRREVYTFQGDVGNVTTITPSQPFVEQPANPLELPQRACYYVLYIVFYTTFAFI</sequence>
<reference evidence="1" key="1">
    <citation type="submission" date="2019-06" db="EMBL/GenBank/DDBJ databases">
        <title>Genomics analysis of Aphanomyces spp. identifies a new class of oomycete effector associated with host adaptation.</title>
        <authorList>
            <person name="Gaulin E."/>
        </authorList>
    </citation>
    <scope>NUCLEOTIDE SEQUENCE</scope>
    <source>
        <strain evidence="1">CBS 578.67</strain>
    </source>
</reference>
<evidence type="ECO:0000313" key="1">
    <source>
        <dbReference type="EMBL" id="KAF0706072.1"/>
    </source>
</evidence>
<name>A0A6A4Z805_9STRA</name>
<feature type="non-terminal residue" evidence="1">
    <location>
        <position position="606"/>
    </location>
</feature>
<comment type="caution">
    <text evidence="1">The sequence shown here is derived from an EMBL/GenBank/DDBJ whole genome shotgun (WGS) entry which is preliminary data.</text>
</comment>
<dbReference type="EMBL" id="VJMH01003398">
    <property type="protein sequence ID" value="KAF0706072.1"/>
    <property type="molecule type" value="Genomic_DNA"/>
</dbReference>
<organism evidence="1">
    <name type="scientific">Aphanomyces stellatus</name>
    <dbReference type="NCBI Taxonomy" id="120398"/>
    <lineage>
        <taxon>Eukaryota</taxon>
        <taxon>Sar</taxon>
        <taxon>Stramenopiles</taxon>
        <taxon>Oomycota</taxon>
        <taxon>Saprolegniomycetes</taxon>
        <taxon>Saprolegniales</taxon>
        <taxon>Verrucalvaceae</taxon>
        <taxon>Aphanomyces</taxon>
    </lineage>
</organism>